<dbReference type="Proteomes" id="UP000254938">
    <property type="component" value="Unassembled WGS sequence"/>
</dbReference>
<organism evidence="1 2">
    <name type="scientific">Klebsiella pneumoniae</name>
    <dbReference type="NCBI Taxonomy" id="573"/>
    <lineage>
        <taxon>Bacteria</taxon>
        <taxon>Pseudomonadati</taxon>
        <taxon>Pseudomonadota</taxon>
        <taxon>Gammaproteobacteria</taxon>
        <taxon>Enterobacterales</taxon>
        <taxon>Enterobacteriaceae</taxon>
        <taxon>Klebsiella/Raoultella group</taxon>
        <taxon>Klebsiella</taxon>
        <taxon>Klebsiella pneumoniae complex</taxon>
    </lineage>
</organism>
<reference evidence="1 2" key="1">
    <citation type="submission" date="2018-06" db="EMBL/GenBank/DDBJ databases">
        <authorList>
            <consortium name="Pathogen Informatics"/>
            <person name="Doyle S."/>
        </authorList>
    </citation>
    <scope>NUCLEOTIDE SEQUENCE [LARGE SCALE GENOMIC DNA]</scope>
    <source>
        <strain evidence="1 2">NCTC9140</strain>
    </source>
</reference>
<proteinExistence type="predicted"/>
<evidence type="ECO:0000313" key="1">
    <source>
        <dbReference type="EMBL" id="STS83946.1"/>
    </source>
</evidence>
<dbReference type="AlphaFoldDB" id="A0A377TYK9"/>
<protein>
    <submittedName>
        <fullName evidence="1">Uncharacterized protein</fullName>
    </submittedName>
</protein>
<accession>A0A377TYK9</accession>
<sequence length="129" mass="15077">MEGWRSEVRLRTWRITSPGVFSRSGKRWLSERPTIMAMILSISSPSSGWVAIHWPSRRMVISSHNWKNFFHFMRDIDDTAAAIFQLTDDLKQMVDLFSVSDDVGSSHDDDFGVIGKRLRDLNHLHLRYR</sequence>
<evidence type="ECO:0000313" key="2">
    <source>
        <dbReference type="Proteomes" id="UP000254938"/>
    </source>
</evidence>
<name>A0A377TYK9_KLEPN</name>
<dbReference type="EMBL" id="UGKQ01000007">
    <property type="protein sequence ID" value="STS83946.1"/>
    <property type="molecule type" value="Genomic_DNA"/>
</dbReference>
<gene>
    <name evidence="1" type="ORF">NCTC9140_05730</name>
</gene>